<proteinExistence type="predicted"/>
<evidence type="ECO:0000313" key="6">
    <source>
        <dbReference type="Proteomes" id="UP000055611"/>
    </source>
</evidence>
<evidence type="ECO:0000313" key="4">
    <source>
        <dbReference type="EMBL" id="AMK12593.1"/>
    </source>
</evidence>
<protein>
    <submittedName>
        <fullName evidence="5">FdhE protein</fullName>
    </submittedName>
    <submittedName>
        <fullName evidence="4">Formate dehydrogenase</fullName>
    </submittedName>
</protein>
<dbReference type="InterPro" id="IPR006452">
    <property type="entry name" value="Formate_DH_accessory"/>
</dbReference>
<dbReference type="InterPro" id="IPR056797">
    <property type="entry name" value="FdhE_central"/>
</dbReference>
<dbReference type="Gene3D" id="3.90.1670.10">
    <property type="entry name" value="FdhE-like domain"/>
    <property type="match status" value="1"/>
</dbReference>
<evidence type="ECO:0000313" key="7">
    <source>
        <dbReference type="Proteomes" id="UP000295506"/>
    </source>
</evidence>
<organism evidence="5 7">
    <name type="scientific">Pseudodesulfovibrio indicus</name>
    <dbReference type="NCBI Taxonomy" id="1716143"/>
    <lineage>
        <taxon>Bacteria</taxon>
        <taxon>Pseudomonadati</taxon>
        <taxon>Thermodesulfobacteriota</taxon>
        <taxon>Desulfovibrionia</taxon>
        <taxon>Desulfovibrionales</taxon>
        <taxon>Desulfovibrionaceae</taxon>
    </lineage>
</organism>
<reference evidence="5 7" key="2">
    <citation type="submission" date="2019-03" db="EMBL/GenBank/DDBJ databases">
        <title>Genomic Encyclopedia of Type Strains, Phase IV (KMG-IV): sequencing the most valuable type-strain genomes for metagenomic binning, comparative biology and taxonomic classification.</title>
        <authorList>
            <person name="Goeker M."/>
        </authorList>
    </citation>
    <scope>NUCLEOTIDE SEQUENCE [LARGE SCALE GENOMIC DNA]</scope>
    <source>
        <strain evidence="5 7">DSM 101483</strain>
    </source>
</reference>
<gene>
    <name evidence="4" type="ORF">AWY79_16515</name>
    <name evidence="5" type="ORF">EDC59_102336</name>
</gene>
<dbReference type="CDD" id="cd16341">
    <property type="entry name" value="FdhE"/>
    <property type="match status" value="1"/>
</dbReference>
<dbReference type="AlphaFoldDB" id="A0A126QRA3"/>
<evidence type="ECO:0000313" key="5">
    <source>
        <dbReference type="EMBL" id="TDT90903.1"/>
    </source>
</evidence>
<evidence type="ECO:0000259" key="3">
    <source>
        <dbReference type="Pfam" id="PF24860"/>
    </source>
</evidence>
<evidence type="ECO:0000256" key="1">
    <source>
        <dbReference type="ARBA" id="ARBA00022490"/>
    </source>
</evidence>
<dbReference type="Pfam" id="PF24860">
    <property type="entry name" value="FdhE_C"/>
    <property type="match status" value="1"/>
</dbReference>
<dbReference type="OrthoDB" id="9811074at2"/>
<dbReference type="Pfam" id="PF24859">
    <property type="entry name" value="FdhE_central"/>
    <property type="match status" value="1"/>
</dbReference>
<keyword evidence="6" id="KW-1185">Reference proteome</keyword>
<dbReference type="GO" id="GO:0005829">
    <property type="term" value="C:cytosol"/>
    <property type="evidence" value="ECO:0007669"/>
    <property type="project" value="TreeGrafter"/>
</dbReference>
<dbReference type="InterPro" id="IPR056796">
    <property type="entry name" value="FdhE_C"/>
</dbReference>
<accession>A0A126QRA3</accession>
<dbReference type="GO" id="GO:0008199">
    <property type="term" value="F:ferric iron binding"/>
    <property type="evidence" value="ECO:0007669"/>
    <property type="project" value="TreeGrafter"/>
</dbReference>
<dbReference type="SUPFAM" id="SSF144020">
    <property type="entry name" value="FdhE-like"/>
    <property type="match status" value="1"/>
</dbReference>
<dbReference type="GO" id="GO:0051604">
    <property type="term" value="P:protein maturation"/>
    <property type="evidence" value="ECO:0007669"/>
    <property type="project" value="TreeGrafter"/>
</dbReference>
<dbReference type="RefSeq" id="WP_066806324.1">
    <property type="nucleotide sequence ID" value="NZ_CP014206.1"/>
</dbReference>
<dbReference type="PANTHER" id="PTHR37689:SF1">
    <property type="entry name" value="PROTEIN FDHE"/>
    <property type="match status" value="1"/>
</dbReference>
<evidence type="ECO:0000259" key="2">
    <source>
        <dbReference type="Pfam" id="PF24859"/>
    </source>
</evidence>
<sequence length="295" mass="32661">MERNLTDETRRLDKKLVQLRKKSYISAELIDLLDEVSHLQLAAVPEARVVLPPDAELTPPQAAIQGVSLVARENFPFDQAQAEDLLVKLLGIVGKVEGPLGKGARLVAKALDDGDLTPADLFRRFLDDDTEFFGEWAERMPEAPRTLPFLAFAAMGPSIEVAAGMLADKLPEMKVSPVGTCPICGSMPLISSLEQKEGFRHATCSFCRHDYRIKRITCPICGEDDHTKLTFFTVDEEPGFRVDVCDSCKTYVKTIDFRNLDRVALPVLDDLDSLALDYVAAGQGYRRATLSAWGF</sequence>
<feature type="domain" description="FdhE C-terminal" evidence="3">
    <location>
        <begin position="216"/>
        <end position="290"/>
    </location>
</feature>
<dbReference type="Proteomes" id="UP000055611">
    <property type="component" value="Chromosome"/>
</dbReference>
<dbReference type="KEGG" id="dej:AWY79_16515"/>
<dbReference type="InterPro" id="IPR024064">
    <property type="entry name" value="FdhE-like_sf"/>
</dbReference>
<reference evidence="4 6" key="1">
    <citation type="journal article" date="2016" name="Front. Microbiol.">
        <title>Genome Sequence of the Piezophilic, Mesophilic Sulfate-Reducing Bacterium Desulfovibrio indicus J2T.</title>
        <authorList>
            <person name="Cao J."/>
            <person name="Maignien L."/>
            <person name="Shao Z."/>
            <person name="Alain K."/>
            <person name="Jebbar M."/>
        </authorList>
    </citation>
    <scope>NUCLEOTIDE SEQUENCE [LARGE SCALE GENOMIC DNA]</scope>
    <source>
        <strain evidence="4 6">J2</strain>
    </source>
</reference>
<keyword evidence="1" id="KW-0963">Cytoplasm</keyword>
<dbReference type="Proteomes" id="UP000295506">
    <property type="component" value="Unassembled WGS sequence"/>
</dbReference>
<name>A0A126QRA3_9BACT</name>
<dbReference type="EMBL" id="CP014206">
    <property type="protein sequence ID" value="AMK12593.1"/>
    <property type="molecule type" value="Genomic_DNA"/>
</dbReference>
<feature type="domain" description="FdhE central" evidence="2">
    <location>
        <begin position="180"/>
        <end position="215"/>
    </location>
</feature>
<dbReference type="PANTHER" id="PTHR37689">
    <property type="entry name" value="PROTEIN FDHE"/>
    <property type="match status" value="1"/>
</dbReference>
<dbReference type="EMBL" id="SOBK01000002">
    <property type="protein sequence ID" value="TDT90903.1"/>
    <property type="molecule type" value="Genomic_DNA"/>
</dbReference>